<proteinExistence type="predicted"/>
<evidence type="ECO:0000259" key="2">
    <source>
        <dbReference type="SMART" id="SM00184"/>
    </source>
</evidence>
<dbReference type="InterPro" id="IPR001841">
    <property type="entry name" value="Znf_RING"/>
</dbReference>
<dbReference type="OrthoDB" id="10453304at2759"/>
<dbReference type="Gene3D" id="3.30.40.10">
    <property type="entry name" value="Zinc/RING finger domain, C3HC4 (zinc finger)"/>
    <property type="match status" value="1"/>
</dbReference>
<evidence type="ECO:0000256" key="1">
    <source>
        <dbReference type="SAM" id="MobiDB-lite"/>
    </source>
</evidence>
<keyword evidence="4" id="KW-1185">Reference proteome</keyword>
<dbReference type="AlphaFoldDB" id="A0A1X2IV27"/>
<protein>
    <recommendedName>
        <fullName evidence="2">RING-type domain-containing protein</fullName>
    </recommendedName>
</protein>
<dbReference type="STRING" id="90262.A0A1X2IV27"/>
<comment type="caution">
    <text evidence="3">The sequence shown here is derived from an EMBL/GenBank/DDBJ whole genome shotgun (WGS) entry which is preliminary data.</text>
</comment>
<gene>
    <name evidence="3" type="ORF">BCR42DRAFT_172433</name>
</gene>
<dbReference type="Pfam" id="PF23555">
    <property type="entry name" value="zf-RING_Vps41"/>
    <property type="match status" value="1"/>
</dbReference>
<feature type="domain" description="RING-type" evidence="2">
    <location>
        <begin position="3"/>
        <end position="95"/>
    </location>
</feature>
<organism evidence="3 4">
    <name type="scientific">Absidia repens</name>
    <dbReference type="NCBI Taxonomy" id="90262"/>
    <lineage>
        <taxon>Eukaryota</taxon>
        <taxon>Fungi</taxon>
        <taxon>Fungi incertae sedis</taxon>
        <taxon>Mucoromycota</taxon>
        <taxon>Mucoromycotina</taxon>
        <taxon>Mucoromycetes</taxon>
        <taxon>Mucorales</taxon>
        <taxon>Cunninghamellaceae</taxon>
        <taxon>Absidia</taxon>
    </lineage>
</organism>
<dbReference type="Proteomes" id="UP000193560">
    <property type="component" value="Unassembled WGS sequence"/>
</dbReference>
<feature type="region of interest" description="Disordered" evidence="1">
    <location>
        <begin position="112"/>
        <end position="143"/>
    </location>
</feature>
<sequence length="143" mass="15345">MLCNICEDPVFDNDNLDVFPNTVIFFCRHAYHEHCLLEKEEGNQSAASATASTATATATENSLATSMANHPGILASKVNYATLMKSAGRMGCPLCQEHVAGGNAFVNRMKSQRHQVRGLPRPGSMKSSPSSSERNLGPGTVAY</sequence>
<evidence type="ECO:0000313" key="3">
    <source>
        <dbReference type="EMBL" id="ORZ22630.1"/>
    </source>
</evidence>
<dbReference type="SUPFAM" id="SSF57850">
    <property type="entry name" value="RING/U-box"/>
    <property type="match status" value="1"/>
</dbReference>
<dbReference type="EMBL" id="MCGE01000004">
    <property type="protein sequence ID" value="ORZ22630.1"/>
    <property type="molecule type" value="Genomic_DNA"/>
</dbReference>
<accession>A0A1X2IV27</accession>
<name>A0A1X2IV27_9FUNG</name>
<reference evidence="3 4" key="1">
    <citation type="submission" date="2016-07" db="EMBL/GenBank/DDBJ databases">
        <title>Pervasive Adenine N6-methylation of Active Genes in Fungi.</title>
        <authorList>
            <consortium name="DOE Joint Genome Institute"/>
            <person name="Mondo S.J."/>
            <person name="Dannebaum R.O."/>
            <person name="Kuo R.C."/>
            <person name="Labutti K."/>
            <person name="Haridas S."/>
            <person name="Kuo A."/>
            <person name="Salamov A."/>
            <person name="Ahrendt S.R."/>
            <person name="Lipzen A."/>
            <person name="Sullivan W."/>
            <person name="Andreopoulos W.B."/>
            <person name="Clum A."/>
            <person name="Lindquist E."/>
            <person name="Daum C."/>
            <person name="Ramamoorthy G.K."/>
            <person name="Gryganskyi A."/>
            <person name="Culley D."/>
            <person name="Magnuson J.K."/>
            <person name="James T.Y."/>
            <person name="O'Malley M.A."/>
            <person name="Stajich J.E."/>
            <person name="Spatafora J.W."/>
            <person name="Visel A."/>
            <person name="Grigoriev I.V."/>
        </authorList>
    </citation>
    <scope>NUCLEOTIDE SEQUENCE [LARGE SCALE GENOMIC DNA]</scope>
    <source>
        <strain evidence="3 4">NRRL 1336</strain>
    </source>
</reference>
<evidence type="ECO:0000313" key="4">
    <source>
        <dbReference type="Proteomes" id="UP000193560"/>
    </source>
</evidence>
<dbReference type="InterPro" id="IPR013083">
    <property type="entry name" value="Znf_RING/FYVE/PHD"/>
</dbReference>
<dbReference type="SMART" id="SM00184">
    <property type="entry name" value="RING"/>
    <property type="match status" value="1"/>
</dbReference>
<dbReference type="InterPro" id="IPR057779">
    <property type="entry name" value="Znf_RING_Vps41"/>
</dbReference>